<proteinExistence type="predicted"/>
<sequence length="101" mass="11526">MPCVTSPPQRRLVCQLKRCTGVCRVGSLLGGRRERFGKWMRVSVSIHSESAVAGQQRYYLYPEPPVPQVFGTKAHHMYYWTVGVVDQLWFDIAGKADLFSH</sequence>
<reference evidence="1" key="1">
    <citation type="journal article" date="2021" name="Genome Biol. Evol.">
        <title>A High-Quality Reference Genome for a Parasitic Bivalve with Doubly Uniparental Inheritance (Bivalvia: Unionida).</title>
        <authorList>
            <person name="Smith C.H."/>
        </authorList>
    </citation>
    <scope>NUCLEOTIDE SEQUENCE</scope>
    <source>
        <strain evidence="1">CHS0354</strain>
    </source>
</reference>
<protein>
    <submittedName>
        <fullName evidence="1">Uncharacterized protein</fullName>
    </submittedName>
</protein>
<name>A0AAE0VS89_9BIVA</name>
<reference evidence="1" key="2">
    <citation type="journal article" date="2021" name="Genome Biol. Evol.">
        <title>Developing a high-quality reference genome for a parasitic bivalve with doubly uniparental inheritance (Bivalvia: Unionida).</title>
        <authorList>
            <person name="Smith C.H."/>
        </authorList>
    </citation>
    <scope>NUCLEOTIDE SEQUENCE</scope>
    <source>
        <strain evidence="1">CHS0354</strain>
        <tissue evidence="1">Mantle</tissue>
    </source>
</reference>
<dbReference type="Proteomes" id="UP001195483">
    <property type="component" value="Unassembled WGS sequence"/>
</dbReference>
<keyword evidence="2" id="KW-1185">Reference proteome</keyword>
<accession>A0AAE0VS89</accession>
<organism evidence="1 2">
    <name type="scientific">Potamilus streckersoni</name>
    <dbReference type="NCBI Taxonomy" id="2493646"/>
    <lineage>
        <taxon>Eukaryota</taxon>
        <taxon>Metazoa</taxon>
        <taxon>Spiralia</taxon>
        <taxon>Lophotrochozoa</taxon>
        <taxon>Mollusca</taxon>
        <taxon>Bivalvia</taxon>
        <taxon>Autobranchia</taxon>
        <taxon>Heteroconchia</taxon>
        <taxon>Palaeoheterodonta</taxon>
        <taxon>Unionida</taxon>
        <taxon>Unionoidea</taxon>
        <taxon>Unionidae</taxon>
        <taxon>Ambleminae</taxon>
        <taxon>Lampsilini</taxon>
        <taxon>Potamilus</taxon>
    </lineage>
</organism>
<reference evidence="1" key="3">
    <citation type="submission" date="2023-05" db="EMBL/GenBank/DDBJ databases">
        <authorList>
            <person name="Smith C.H."/>
        </authorList>
    </citation>
    <scope>NUCLEOTIDE SEQUENCE</scope>
    <source>
        <strain evidence="1">CHS0354</strain>
        <tissue evidence="1">Mantle</tissue>
    </source>
</reference>
<dbReference type="EMBL" id="JAEAOA010000468">
    <property type="protein sequence ID" value="KAK3587160.1"/>
    <property type="molecule type" value="Genomic_DNA"/>
</dbReference>
<evidence type="ECO:0000313" key="1">
    <source>
        <dbReference type="EMBL" id="KAK3587160.1"/>
    </source>
</evidence>
<feature type="non-terminal residue" evidence="1">
    <location>
        <position position="101"/>
    </location>
</feature>
<evidence type="ECO:0000313" key="2">
    <source>
        <dbReference type="Proteomes" id="UP001195483"/>
    </source>
</evidence>
<gene>
    <name evidence="1" type="ORF">CHS0354_006803</name>
</gene>
<dbReference type="AlphaFoldDB" id="A0AAE0VS89"/>
<comment type="caution">
    <text evidence="1">The sequence shown here is derived from an EMBL/GenBank/DDBJ whole genome shotgun (WGS) entry which is preliminary data.</text>
</comment>